<dbReference type="PRINTS" id="PR00032">
    <property type="entry name" value="HTHARAC"/>
</dbReference>
<sequence length="356" mass="39030">MTVGVKELTLPDKPAALRALAPTFEVPLNIAVCPPLVGAALAGVDVEALLADVGIDRRAADDADLRLGPAVRATLWREALQRSGDPALALHAAEAIPFGHFDVVDYVAGAAPTLGEGLAALARYFRIVRADFRLQFEADADEGRLRLELPPSFGPAAPYSIEFTLACMLTRFRVTTQVRFAPSEMRLGYPEPAHVSEYRRVFACPLRFGADATVLRFTRATLELRQPGADARLRVVLERAASEVLARQRAATGLTAQVRQALSQELRGGVPTCEQVARRLAIGVRTLNRQLQAEGTSFRDQLAELRCELALGYLGDRRLAISEVAYLLGFSEPSAFHRAFKRWTGHSPQVWRKRPQ</sequence>
<protein>
    <submittedName>
        <fullName evidence="5">AraC family transcriptional regulator</fullName>
    </submittedName>
</protein>
<dbReference type="EMBL" id="JAQNDL010000001">
    <property type="protein sequence ID" value="MDC0716469.1"/>
    <property type="molecule type" value="Genomic_DNA"/>
</dbReference>
<evidence type="ECO:0000256" key="1">
    <source>
        <dbReference type="ARBA" id="ARBA00023015"/>
    </source>
</evidence>
<dbReference type="SUPFAM" id="SSF46689">
    <property type="entry name" value="Homeodomain-like"/>
    <property type="match status" value="1"/>
</dbReference>
<dbReference type="InterPro" id="IPR018060">
    <property type="entry name" value="HTH_AraC"/>
</dbReference>
<accession>A0ABT5DTT8</accession>
<keyword evidence="1" id="KW-0805">Transcription regulation</keyword>
<dbReference type="InterPro" id="IPR032687">
    <property type="entry name" value="AraC-type_N"/>
</dbReference>
<dbReference type="Gene3D" id="1.10.10.60">
    <property type="entry name" value="Homeodomain-like"/>
    <property type="match status" value="1"/>
</dbReference>
<evidence type="ECO:0000259" key="4">
    <source>
        <dbReference type="PROSITE" id="PS01124"/>
    </source>
</evidence>
<comment type="caution">
    <text evidence="5">The sequence shown here is derived from an EMBL/GenBank/DDBJ whole genome shotgun (WGS) entry which is preliminary data.</text>
</comment>
<dbReference type="SMART" id="SM00342">
    <property type="entry name" value="HTH_ARAC"/>
    <property type="match status" value="1"/>
</dbReference>
<evidence type="ECO:0000256" key="2">
    <source>
        <dbReference type="ARBA" id="ARBA00023125"/>
    </source>
</evidence>
<proteinExistence type="predicted"/>
<gene>
    <name evidence="5" type="ORF">POL25_06180</name>
</gene>
<keyword evidence="3" id="KW-0804">Transcription</keyword>
<dbReference type="Pfam" id="PF12625">
    <property type="entry name" value="Arabinose_bd"/>
    <property type="match status" value="1"/>
</dbReference>
<name>A0ABT5DTT8_9BACT</name>
<dbReference type="PANTHER" id="PTHR47894">
    <property type="entry name" value="HTH-TYPE TRANSCRIPTIONAL REGULATOR GADX"/>
    <property type="match status" value="1"/>
</dbReference>
<reference evidence="5 6" key="1">
    <citation type="submission" date="2022-11" db="EMBL/GenBank/DDBJ databases">
        <title>Minimal conservation of predation-associated metabolite biosynthetic gene clusters underscores biosynthetic potential of Myxococcota including descriptions for ten novel species: Archangium lansinium sp. nov., Myxococcus landrumus sp. nov., Nannocystis bai.</title>
        <authorList>
            <person name="Ahearne A."/>
            <person name="Stevens C."/>
            <person name="Dowd S."/>
        </authorList>
    </citation>
    <scope>NUCLEOTIDE SEQUENCE [LARGE SCALE GENOMIC DNA]</scope>
    <source>
        <strain evidence="5 6">BB15-2</strain>
    </source>
</reference>
<dbReference type="InterPro" id="IPR020449">
    <property type="entry name" value="Tscrpt_reg_AraC-type_HTH"/>
</dbReference>
<organism evidence="5 6">
    <name type="scientific">Nannocystis bainbridge</name>
    <dbReference type="NCBI Taxonomy" id="2995303"/>
    <lineage>
        <taxon>Bacteria</taxon>
        <taxon>Pseudomonadati</taxon>
        <taxon>Myxococcota</taxon>
        <taxon>Polyangia</taxon>
        <taxon>Nannocystales</taxon>
        <taxon>Nannocystaceae</taxon>
        <taxon>Nannocystis</taxon>
    </lineage>
</organism>
<feature type="domain" description="HTH araC/xylS-type" evidence="4">
    <location>
        <begin position="256"/>
        <end position="354"/>
    </location>
</feature>
<dbReference type="InterPro" id="IPR009057">
    <property type="entry name" value="Homeodomain-like_sf"/>
</dbReference>
<keyword evidence="6" id="KW-1185">Reference proteome</keyword>
<keyword evidence="2" id="KW-0238">DNA-binding</keyword>
<dbReference type="Proteomes" id="UP001221686">
    <property type="component" value="Unassembled WGS sequence"/>
</dbReference>
<evidence type="ECO:0000256" key="3">
    <source>
        <dbReference type="ARBA" id="ARBA00023163"/>
    </source>
</evidence>
<dbReference type="Pfam" id="PF12833">
    <property type="entry name" value="HTH_18"/>
    <property type="match status" value="1"/>
</dbReference>
<dbReference type="PANTHER" id="PTHR47894:SF1">
    <property type="entry name" value="HTH-TYPE TRANSCRIPTIONAL REGULATOR VQSM"/>
    <property type="match status" value="1"/>
</dbReference>
<evidence type="ECO:0000313" key="6">
    <source>
        <dbReference type="Proteomes" id="UP001221686"/>
    </source>
</evidence>
<dbReference type="PROSITE" id="PS01124">
    <property type="entry name" value="HTH_ARAC_FAMILY_2"/>
    <property type="match status" value="1"/>
</dbReference>
<evidence type="ECO:0000313" key="5">
    <source>
        <dbReference type="EMBL" id="MDC0716469.1"/>
    </source>
</evidence>